<proteinExistence type="predicted"/>
<feature type="region of interest" description="Disordered" evidence="1">
    <location>
        <begin position="1"/>
        <end position="61"/>
    </location>
</feature>
<dbReference type="Pfam" id="PF10224">
    <property type="entry name" value="DUF2205"/>
    <property type="match status" value="1"/>
</dbReference>
<reference evidence="2" key="1">
    <citation type="journal article" date="2020" name="Stud. Mycol.">
        <title>101 Dothideomycetes genomes: a test case for predicting lifestyles and emergence of pathogens.</title>
        <authorList>
            <person name="Haridas S."/>
            <person name="Albert R."/>
            <person name="Binder M."/>
            <person name="Bloem J."/>
            <person name="Labutti K."/>
            <person name="Salamov A."/>
            <person name="Andreopoulos B."/>
            <person name="Baker S."/>
            <person name="Barry K."/>
            <person name="Bills G."/>
            <person name="Bluhm B."/>
            <person name="Cannon C."/>
            <person name="Castanera R."/>
            <person name="Culley D."/>
            <person name="Daum C."/>
            <person name="Ezra D."/>
            <person name="Gonzalez J."/>
            <person name="Henrissat B."/>
            <person name="Kuo A."/>
            <person name="Liang C."/>
            <person name="Lipzen A."/>
            <person name="Lutzoni F."/>
            <person name="Magnuson J."/>
            <person name="Mondo S."/>
            <person name="Nolan M."/>
            <person name="Ohm R."/>
            <person name="Pangilinan J."/>
            <person name="Park H.-J."/>
            <person name="Ramirez L."/>
            <person name="Alfaro M."/>
            <person name="Sun H."/>
            <person name="Tritt A."/>
            <person name="Yoshinaga Y."/>
            <person name="Zwiers L.-H."/>
            <person name="Turgeon B."/>
            <person name="Goodwin S."/>
            <person name="Spatafora J."/>
            <person name="Crous P."/>
            <person name="Grigoriev I."/>
        </authorList>
    </citation>
    <scope>NUCLEOTIDE SEQUENCE</scope>
    <source>
        <strain evidence="2">CBS 207.26</strain>
    </source>
</reference>
<feature type="compositionally biased region" description="Polar residues" evidence="1">
    <location>
        <begin position="31"/>
        <end position="50"/>
    </location>
</feature>
<evidence type="ECO:0000256" key="1">
    <source>
        <dbReference type="SAM" id="MobiDB-lite"/>
    </source>
</evidence>
<sequence>MELAAISSQGDFSPVTVTVSATSTGEKLKPSNLSPSIRSEQTADTPNNLQRPKARSRKRSDTIIVSRDSPYFEIHEEYDEDDARTMSPRRGSEEIEIMCEQARKALDMQKKALRKRLLEIGGCVESIKIEQNKLEDGNRSLQSYVGELIQKST</sequence>
<name>A0A6A6DKH7_9PEZI</name>
<dbReference type="OrthoDB" id="2163284at2759"/>
<dbReference type="Proteomes" id="UP000800200">
    <property type="component" value="Unassembled WGS sequence"/>
</dbReference>
<organism evidence="2 3">
    <name type="scientific">Zopfia rhizophila CBS 207.26</name>
    <dbReference type="NCBI Taxonomy" id="1314779"/>
    <lineage>
        <taxon>Eukaryota</taxon>
        <taxon>Fungi</taxon>
        <taxon>Dikarya</taxon>
        <taxon>Ascomycota</taxon>
        <taxon>Pezizomycotina</taxon>
        <taxon>Dothideomycetes</taxon>
        <taxon>Dothideomycetes incertae sedis</taxon>
        <taxon>Zopfiaceae</taxon>
        <taxon>Zopfia</taxon>
    </lineage>
</organism>
<feature type="compositionally biased region" description="Low complexity" evidence="1">
    <location>
        <begin position="13"/>
        <end position="24"/>
    </location>
</feature>
<gene>
    <name evidence="2" type="ORF">K469DRAFT_676400</name>
</gene>
<evidence type="ECO:0000313" key="3">
    <source>
        <dbReference type="Proteomes" id="UP000800200"/>
    </source>
</evidence>
<dbReference type="Gene3D" id="1.20.5.170">
    <property type="match status" value="1"/>
</dbReference>
<dbReference type="AlphaFoldDB" id="A0A6A6DKH7"/>
<keyword evidence="3" id="KW-1185">Reference proteome</keyword>
<dbReference type="EMBL" id="ML994679">
    <property type="protein sequence ID" value="KAF2178076.1"/>
    <property type="molecule type" value="Genomic_DNA"/>
</dbReference>
<protein>
    <submittedName>
        <fullName evidence="2">Uncharacterized protein</fullName>
    </submittedName>
</protein>
<dbReference type="InterPro" id="IPR019357">
    <property type="entry name" value="SCOC"/>
</dbReference>
<feature type="compositionally biased region" description="Polar residues" evidence="1">
    <location>
        <begin position="1"/>
        <end position="11"/>
    </location>
</feature>
<evidence type="ECO:0000313" key="2">
    <source>
        <dbReference type="EMBL" id="KAF2178076.1"/>
    </source>
</evidence>
<accession>A0A6A6DKH7</accession>